<evidence type="ECO:0000313" key="2">
    <source>
        <dbReference type="Proteomes" id="UP001055879"/>
    </source>
</evidence>
<protein>
    <submittedName>
        <fullName evidence="1">Uncharacterized protein</fullName>
    </submittedName>
</protein>
<organism evidence="1 2">
    <name type="scientific">Arctium lappa</name>
    <name type="common">Greater burdock</name>
    <name type="synonym">Lappa major</name>
    <dbReference type="NCBI Taxonomy" id="4217"/>
    <lineage>
        <taxon>Eukaryota</taxon>
        <taxon>Viridiplantae</taxon>
        <taxon>Streptophyta</taxon>
        <taxon>Embryophyta</taxon>
        <taxon>Tracheophyta</taxon>
        <taxon>Spermatophyta</taxon>
        <taxon>Magnoliopsida</taxon>
        <taxon>eudicotyledons</taxon>
        <taxon>Gunneridae</taxon>
        <taxon>Pentapetalae</taxon>
        <taxon>asterids</taxon>
        <taxon>campanulids</taxon>
        <taxon>Asterales</taxon>
        <taxon>Asteraceae</taxon>
        <taxon>Carduoideae</taxon>
        <taxon>Cardueae</taxon>
        <taxon>Arctiinae</taxon>
        <taxon>Arctium</taxon>
    </lineage>
</organism>
<evidence type="ECO:0000313" key="1">
    <source>
        <dbReference type="EMBL" id="KAI3702566.1"/>
    </source>
</evidence>
<keyword evidence="2" id="KW-1185">Reference proteome</keyword>
<accession>A0ACB8ZZ33</accession>
<dbReference type="Proteomes" id="UP001055879">
    <property type="component" value="Linkage Group LG09"/>
</dbReference>
<gene>
    <name evidence="1" type="ORF">L6452_28309</name>
</gene>
<comment type="caution">
    <text evidence="1">The sequence shown here is derived from an EMBL/GenBank/DDBJ whole genome shotgun (WGS) entry which is preliminary data.</text>
</comment>
<proteinExistence type="predicted"/>
<sequence>MKLSFQEWTWEVQDYNGAVEYYSKTNLPWRDGEYSLSNTLEFHCIPTLWFFPRIIYNRHQNALMPAECVGCEQWSHKILEANAGCSLILHGLCFSLKLDLFNSYHYH</sequence>
<reference evidence="2" key="1">
    <citation type="journal article" date="2022" name="Mol. Ecol. Resour.">
        <title>The genomes of chicory, endive, great burdock and yacon provide insights into Asteraceae palaeo-polyploidization history and plant inulin production.</title>
        <authorList>
            <person name="Fan W."/>
            <person name="Wang S."/>
            <person name="Wang H."/>
            <person name="Wang A."/>
            <person name="Jiang F."/>
            <person name="Liu H."/>
            <person name="Zhao H."/>
            <person name="Xu D."/>
            <person name="Zhang Y."/>
        </authorList>
    </citation>
    <scope>NUCLEOTIDE SEQUENCE [LARGE SCALE GENOMIC DNA]</scope>
    <source>
        <strain evidence="2">cv. Niubang</strain>
    </source>
</reference>
<name>A0ACB8ZZ33_ARCLA</name>
<reference evidence="1 2" key="2">
    <citation type="journal article" date="2022" name="Mol. Ecol. Resour.">
        <title>The genomes of chicory, endive, great burdock and yacon provide insights into Asteraceae paleo-polyploidization history and plant inulin production.</title>
        <authorList>
            <person name="Fan W."/>
            <person name="Wang S."/>
            <person name="Wang H."/>
            <person name="Wang A."/>
            <person name="Jiang F."/>
            <person name="Liu H."/>
            <person name="Zhao H."/>
            <person name="Xu D."/>
            <person name="Zhang Y."/>
        </authorList>
    </citation>
    <scope>NUCLEOTIDE SEQUENCE [LARGE SCALE GENOMIC DNA]</scope>
    <source>
        <strain evidence="2">cv. Niubang</strain>
    </source>
</reference>
<dbReference type="EMBL" id="CM042055">
    <property type="protein sequence ID" value="KAI3702566.1"/>
    <property type="molecule type" value="Genomic_DNA"/>
</dbReference>